<keyword evidence="2" id="KW-0805">Transcription regulation</keyword>
<dbReference type="Gene3D" id="2.40.330.10">
    <property type="entry name" value="DNA-binding pseudobarrel domain"/>
    <property type="match status" value="3"/>
</dbReference>
<feature type="domain" description="TF-B3" evidence="7">
    <location>
        <begin position="97"/>
        <end position="174"/>
    </location>
</feature>
<dbReference type="AlphaFoldDB" id="A0A6A6MZ51"/>
<keyword evidence="9" id="KW-1185">Reference proteome</keyword>
<keyword evidence="5" id="KW-0539">Nucleus</keyword>
<dbReference type="SUPFAM" id="SSF101936">
    <property type="entry name" value="DNA-binding pseudobarrel domain"/>
    <property type="match status" value="3"/>
</dbReference>
<sequence length="536" mass="61435">MFACLSRHYAGGENEKNISITYQIINYASQKWSYCMEYFRLFSSEYFLGWVDKIHGLVVPADGQRTNSKGELEETSTLHPRSVNSQPPPAIASPEGIPRRFVRKYGKDLKSPALLQVPSGRIWKVELTKCDGEVWLQNGWQEFLEYYSLAYGSFLVFEYIKRNCHFNVIIFDKTASEIYYPISFTNGDDEEPNNLQEEIQEPRIIQETENDASVEILDDLPCRKRKEKPPLSFPLPQKMTKVENPTGNRSLHCPERQDEGNRVFGGISAQKQTPGRIIGRKRRLRAKEKTEALRRASTNFKSENPFFLIAMQPSYVHPGEKMTIPASFSVKYFPMKHSGDATLNGLDGRTWPVKFYICNKAKNGKTLPKITQGWRAFAIDNHLEVGDVCAFELIMITGSKATFKVTIFRRNKGNKHELKDEERYSPGAIEAAKSFTSVHPFFKSVISPGHMENHNMHVPQKFISNIKQSTEKVKLQVENRCWLVKLNFYPQIGKGNFTGWSAFVRENSVRVGDVCIFELINSKSLLVKVTIFRNVK</sequence>
<reference evidence="8 9" key="1">
    <citation type="journal article" date="2020" name="Mol. Plant">
        <title>The Chromosome-Based Rubber Tree Genome Provides New Insights into Spurge Genome Evolution and Rubber Biosynthesis.</title>
        <authorList>
            <person name="Liu J."/>
            <person name="Shi C."/>
            <person name="Shi C.C."/>
            <person name="Li W."/>
            <person name="Zhang Q.J."/>
            <person name="Zhang Y."/>
            <person name="Li K."/>
            <person name="Lu H.F."/>
            <person name="Shi C."/>
            <person name="Zhu S.T."/>
            <person name="Xiao Z.Y."/>
            <person name="Nan H."/>
            <person name="Yue Y."/>
            <person name="Zhu X.G."/>
            <person name="Wu Y."/>
            <person name="Hong X.N."/>
            <person name="Fan G.Y."/>
            <person name="Tong Y."/>
            <person name="Zhang D."/>
            <person name="Mao C.L."/>
            <person name="Liu Y.L."/>
            <person name="Hao S.J."/>
            <person name="Liu W.Q."/>
            <person name="Lv M.Q."/>
            <person name="Zhang H.B."/>
            <person name="Liu Y."/>
            <person name="Hu-Tang G.R."/>
            <person name="Wang J.P."/>
            <person name="Wang J.H."/>
            <person name="Sun Y.H."/>
            <person name="Ni S.B."/>
            <person name="Chen W.B."/>
            <person name="Zhang X.C."/>
            <person name="Jiao Y.N."/>
            <person name="Eichler E.E."/>
            <person name="Li G.H."/>
            <person name="Liu X."/>
            <person name="Gao L.Z."/>
        </authorList>
    </citation>
    <scope>NUCLEOTIDE SEQUENCE [LARGE SCALE GENOMIC DNA]</scope>
    <source>
        <strain evidence="9">cv. GT1</strain>
        <tissue evidence="8">Leaf</tissue>
    </source>
</reference>
<dbReference type="InterPro" id="IPR050655">
    <property type="entry name" value="Plant_B3_domain"/>
</dbReference>
<evidence type="ECO:0000256" key="4">
    <source>
        <dbReference type="ARBA" id="ARBA00023163"/>
    </source>
</evidence>
<dbReference type="GO" id="GO:0005634">
    <property type="term" value="C:nucleus"/>
    <property type="evidence" value="ECO:0007669"/>
    <property type="project" value="UniProtKB-SubCell"/>
</dbReference>
<evidence type="ECO:0000256" key="6">
    <source>
        <dbReference type="SAM" id="MobiDB-lite"/>
    </source>
</evidence>
<comment type="subcellular location">
    <subcellularLocation>
        <location evidence="1">Nucleus</location>
    </subcellularLocation>
</comment>
<dbReference type="GO" id="GO:0003677">
    <property type="term" value="F:DNA binding"/>
    <property type="evidence" value="ECO:0007669"/>
    <property type="project" value="UniProtKB-KW"/>
</dbReference>
<evidence type="ECO:0000259" key="7">
    <source>
        <dbReference type="PROSITE" id="PS50863"/>
    </source>
</evidence>
<dbReference type="CDD" id="cd10017">
    <property type="entry name" value="B3_DNA"/>
    <property type="match status" value="3"/>
</dbReference>
<feature type="compositionally biased region" description="Polar residues" evidence="6">
    <location>
        <begin position="65"/>
        <end position="85"/>
    </location>
</feature>
<dbReference type="PANTHER" id="PTHR31920">
    <property type="entry name" value="B3 DOMAIN-CONTAINING"/>
    <property type="match status" value="1"/>
</dbReference>
<evidence type="ECO:0000256" key="1">
    <source>
        <dbReference type="ARBA" id="ARBA00004123"/>
    </source>
</evidence>
<dbReference type="InterPro" id="IPR015300">
    <property type="entry name" value="DNA-bd_pseudobarrel_sf"/>
</dbReference>
<evidence type="ECO:0000256" key="5">
    <source>
        <dbReference type="ARBA" id="ARBA00023242"/>
    </source>
</evidence>
<dbReference type="InterPro" id="IPR003340">
    <property type="entry name" value="B3_DNA-bd"/>
</dbReference>
<keyword evidence="3" id="KW-0238">DNA-binding</keyword>
<feature type="region of interest" description="Disordered" evidence="6">
    <location>
        <begin position="65"/>
        <end position="94"/>
    </location>
</feature>
<dbReference type="EMBL" id="JAAGAX010000003">
    <property type="protein sequence ID" value="KAF2318740.1"/>
    <property type="molecule type" value="Genomic_DNA"/>
</dbReference>
<feature type="region of interest" description="Disordered" evidence="6">
    <location>
        <begin position="233"/>
        <end position="261"/>
    </location>
</feature>
<evidence type="ECO:0000256" key="3">
    <source>
        <dbReference type="ARBA" id="ARBA00023125"/>
    </source>
</evidence>
<dbReference type="Pfam" id="PF02362">
    <property type="entry name" value="B3"/>
    <property type="match status" value="3"/>
</dbReference>
<dbReference type="SMART" id="SM01019">
    <property type="entry name" value="B3"/>
    <property type="match status" value="3"/>
</dbReference>
<feature type="domain" description="TF-B3" evidence="7">
    <location>
        <begin position="307"/>
        <end position="411"/>
    </location>
</feature>
<accession>A0A6A6MZ51</accession>
<proteinExistence type="predicted"/>
<dbReference type="PANTHER" id="PTHR31920:SF108">
    <property type="entry name" value="B3 DOMAIN-CONTAINING TRANSCRIPTION FACTOR VRN1-LIKE"/>
    <property type="match status" value="1"/>
</dbReference>
<name>A0A6A6MZ51_HEVBR</name>
<dbReference type="PROSITE" id="PS50863">
    <property type="entry name" value="B3"/>
    <property type="match status" value="3"/>
</dbReference>
<keyword evidence="4" id="KW-0804">Transcription</keyword>
<gene>
    <name evidence="8" type="ORF">GH714_010415</name>
</gene>
<evidence type="ECO:0000256" key="2">
    <source>
        <dbReference type="ARBA" id="ARBA00023015"/>
    </source>
</evidence>
<protein>
    <recommendedName>
        <fullName evidence="7">TF-B3 domain-containing protein</fullName>
    </recommendedName>
</protein>
<organism evidence="8 9">
    <name type="scientific">Hevea brasiliensis</name>
    <name type="common">Para rubber tree</name>
    <name type="synonym">Siphonia brasiliensis</name>
    <dbReference type="NCBI Taxonomy" id="3981"/>
    <lineage>
        <taxon>Eukaryota</taxon>
        <taxon>Viridiplantae</taxon>
        <taxon>Streptophyta</taxon>
        <taxon>Embryophyta</taxon>
        <taxon>Tracheophyta</taxon>
        <taxon>Spermatophyta</taxon>
        <taxon>Magnoliopsida</taxon>
        <taxon>eudicotyledons</taxon>
        <taxon>Gunneridae</taxon>
        <taxon>Pentapetalae</taxon>
        <taxon>rosids</taxon>
        <taxon>fabids</taxon>
        <taxon>Malpighiales</taxon>
        <taxon>Euphorbiaceae</taxon>
        <taxon>Crotonoideae</taxon>
        <taxon>Micrandreae</taxon>
        <taxon>Hevea</taxon>
    </lineage>
</organism>
<dbReference type="Proteomes" id="UP000467840">
    <property type="component" value="Chromosome 10"/>
</dbReference>
<feature type="compositionally biased region" description="Basic and acidic residues" evidence="6">
    <location>
        <begin position="252"/>
        <end position="261"/>
    </location>
</feature>
<evidence type="ECO:0000313" key="9">
    <source>
        <dbReference type="Proteomes" id="UP000467840"/>
    </source>
</evidence>
<comment type="caution">
    <text evidence="8">The sequence shown here is derived from an EMBL/GenBank/DDBJ whole genome shotgun (WGS) entry which is preliminary data.</text>
</comment>
<evidence type="ECO:0000313" key="8">
    <source>
        <dbReference type="EMBL" id="KAF2318740.1"/>
    </source>
</evidence>
<feature type="domain" description="TF-B3" evidence="7">
    <location>
        <begin position="441"/>
        <end position="535"/>
    </location>
</feature>